<dbReference type="Proteomes" id="UP000264541">
    <property type="component" value="Unassembled WGS sequence"/>
</dbReference>
<proteinExistence type="predicted"/>
<dbReference type="AlphaFoldDB" id="A0A372LR76"/>
<dbReference type="RefSeq" id="WP_117326009.1">
    <property type="nucleotide sequence ID" value="NZ_QVTE01000016.1"/>
</dbReference>
<evidence type="ECO:0000256" key="1">
    <source>
        <dbReference type="ARBA" id="ARBA00022946"/>
    </source>
</evidence>
<evidence type="ECO:0000313" key="4">
    <source>
        <dbReference type="Proteomes" id="UP000264541"/>
    </source>
</evidence>
<organism evidence="3 4">
    <name type="scientific">Peribacillus saganii</name>
    <dbReference type="NCBI Taxonomy" id="2303992"/>
    <lineage>
        <taxon>Bacteria</taxon>
        <taxon>Bacillati</taxon>
        <taxon>Bacillota</taxon>
        <taxon>Bacilli</taxon>
        <taxon>Bacillales</taxon>
        <taxon>Bacillaceae</taxon>
        <taxon>Peribacillus</taxon>
    </lineage>
</organism>
<dbReference type="PANTHER" id="PTHR31750:SF4">
    <property type="entry name" value="LP06106P"/>
    <property type="match status" value="1"/>
</dbReference>
<accession>A0A372LR76</accession>
<dbReference type="PANTHER" id="PTHR31750">
    <property type="entry name" value="PROTEIN STAY-GREEN 1, CHLOROPLASTIC-RELATED"/>
    <property type="match status" value="1"/>
</dbReference>
<dbReference type="OrthoDB" id="1684395at2"/>
<evidence type="ECO:0000313" key="3">
    <source>
        <dbReference type="EMBL" id="RFU70427.1"/>
    </source>
</evidence>
<keyword evidence="4" id="KW-1185">Reference proteome</keyword>
<dbReference type="InterPro" id="IPR024438">
    <property type="entry name" value="Staygreen"/>
</dbReference>
<sequence>MSKLNPEKLSVIYFPPVTECMPVDGRKYTVTHSDLTGDLFLSVGCQYDYSRINASLRDEILAEWLPKMGQYILSGRVYVNGGEFDENITKVRYMIFRKEMDLALQAITQGDSLFFCHFPWLLDSPIYIHFESRLPEYDEIVHFGTPRNYLLTNIHGYKP</sequence>
<reference evidence="3 4" key="1">
    <citation type="submission" date="2018-08" db="EMBL/GenBank/DDBJ databases">
        <title>Bacillus chawlae sp. nov., Bacillus glennii sp. nov., and Bacillus saganii sp. nov. Isolated from the Vehicle Assembly Building at Kennedy Space Center where the Viking Spacecraft were Assembled.</title>
        <authorList>
            <person name="Seuylemezian A."/>
            <person name="Vaishampayan P."/>
        </authorList>
    </citation>
    <scope>NUCLEOTIDE SEQUENCE [LARGE SCALE GENOMIC DNA]</scope>
    <source>
        <strain evidence="3 4">V47-23a</strain>
    </source>
</reference>
<gene>
    <name evidence="3" type="ORF">D0469_07520</name>
</gene>
<comment type="caution">
    <text evidence="3">The sequence shown here is derived from an EMBL/GenBank/DDBJ whole genome shotgun (WGS) entry which is preliminary data.</text>
</comment>
<dbReference type="EMBL" id="QVTE01000016">
    <property type="protein sequence ID" value="RFU70427.1"/>
    <property type="molecule type" value="Genomic_DNA"/>
</dbReference>
<feature type="domain" description="Staygreen protein" evidence="2">
    <location>
        <begin position="3"/>
        <end position="149"/>
    </location>
</feature>
<keyword evidence="1" id="KW-0809">Transit peptide</keyword>
<dbReference type="Pfam" id="PF12638">
    <property type="entry name" value="Staygreen"/>
    <property type="match status" value="1"/>
</dbReference>
<name>A0A372LR76_9BACI</name>
<protein>
    <recommendedName>
        <fullName evidence="2">Staygreen protein domain-containing protein</fullName>
    </recommendedName>
</protein>
<evidence type="ECO:0000259" key="2">
    <source>
        <dbReference type="Pfam" id="PF12638"/>
    </source>
</evidence>